<reference evidence="10 11" key="1">
    <citation type="submission" date="2021-03" db="EMBL/GenBank/DDBJ databases">
        <title>Thiomicrorhabdus sp.nov.,novel sulfur-oxidizing bacteria isolated from coastal sediment.</title>
        <authorList>
            <person name="Liu X."/>
        </authorList>
    </citation>
    <scope>NUCLEOTIDE SEQUENCE [LARGE SCALE GENOMIC DNA]</scope>
    <source>
        <strain evidence="10 11">6S2-11</strain>
    </source>
</reference>
<keyword evidence="5" id="KW-0472">Membrane</keyword>
<evidence type="ECO:0000256" key="5">
    <source>
        <dbReference type="SAM" id="Phobius"/>
    </source>
</evidence>
<dbReference type="InterPro" id="IPR000014">
    <property type="entry name" value="PAS"/>
</dbReference>
<evidence type="ECO:0000259" key="9">
    <source>
        <dbReference type="PROSITE" id="PS50885"/>
    </source>
</evidence>
<dbReference type="NCBIfam" id="TIGR00229">
    <property type="entry name" value="sensory_box"/>
    <property type="match status" value="1"/>
</dbReference>
<dbReference type="CDD" id="cd00130">
    <property type="entry name" value="PAS"/>
    <property type="match status" value="1"/>
</dbReference>
<gene>
    <name evidence="10" type="ORF">J3998_08790</name>
</gene>
<protein>
    <submittedName>
        <fullName evidence="10">PAS domain-containing protein</fullName>
    </submittedName>
</protein>
<dbReference type="Pfam" id="PF08447">
    <property type="entry name" value="PAS_3"/>
    <property type="match status" value="1"/>
</dbReference>
<evidence type="ECO:0000256" key="3">
    <source>
        <dbReference type="PROSITE-ProRule" id="PRU00284"/>
    </source>
</evidence>
<dbReference type="CDD" id="cd06225">
    <property type="entry name" value="HAMP"/>
    <property type="match status" value="1"/>
</dbReference>
<feature type="domain" description="HAMP" evidence="9">
    <location>
        <begin position="366"/>
        <end position="417"/>
    </location>
</feature>
<dbReference type="PANTHER" id="PTHR43531:SF14">
    <property type="entry name" value="METHYL-ACCEPTING CHEMOTAXIS PROTEIN I-RELATED"/>
    <property type="match status" value="1"/>
</dbReference>
<sequence>MDLMSAGKEYVLADDLVILSTSDLFGNIVDYNEGFREASGYSDEELAGKPHNILRHPDMPKEAFVDFWKTLQAGRPWQGLVKNKRKNGDYYWVMANATPIVESGKVTGYLSVRYPATAQQKQFATQLYADIKAGSASFPWTRQVSKLKSLAFPLVSMLVALVAFIGLAITSEVTTVTGGLIGLGLLALMATAWSVFKIDDLSSNLKSGIERISNGNLQEAVDDKSELGFLINMLRTRVAETEAKSYDGAKNAAVLTTAMNSASTNLMVADAEFNIKSINQSLAEMFQRNEASIREALPNFKASTVVGSNMDVFHKNPAHQRQMVQALMEPWQGNLKVSDLILELTVVPIIRNKQKVGYVVEWLDKTNQIKNINDITRVLKHIEEGDFNYRVEVFPGDLEELGNTINSTMVTLGGVMTSISDVMTAQAQGDLTLELPAGVFKGQVHDLKNAINFSSQKIKEVVGMTSEVSISVDTAAREVAQGSLDLSGRVQQQASALEETSATMEQMNAQVQSSSDNAQEASRVSVEVQGKVQQGVGVMQQTIQAMVAIEESSHKIADIVTLIDSIAFQTNLLALNAAVEAARAGEHGRGFAVVASEVRSLAQKSAEAAKEIKVLIDETVGRVSQGSTLASESGEMLNEINVSIDQVANMVTHIAQAAQEQAEGVNQVHQSISQIDSVTQQNAALVEETSASAENLRHQAETLRQEMSYFDLGQTKVLDETKYALSKKVTS</sequence>
<keyword evidence="5" id="KW-1133">Transmembrane helix</keyword>
<evidence type="ECO:0000259" key="7">
    <source>
        <dbReference type="PROSITE" id="PS50112"/>
    </source>
</evidence>
<dbReference type="InterPro" id="IPR001610">
    <property type="entry name" value="PAC"/>
</dbReference>
<dbReference type="PROSITE" id="PS50192">
    <property type="entry name" value="T_SNARE"/>
    <property type="match status" value="1"/>
</dbReference>
<dbReference type="Pfam" id="PF00015">
    <property type="entry name" value="MCPsignal"/>
    <property type="match status" value="1"/>
</dbReference>
<keyword evidence="4" id="KW-0175">Coiled coil</keyword>
<name>A0ABS3Q5P3_9GAMM</name>
<dbReference type="SUPFAM" id="SSF55785">
    <property type="entry name" value="PYP-like sensor domain (PAS domain)"/>
    <property type="match status" value="1"/>
</dbReference>
<dbReference type="PROSITE" id="PS50885">
    <property type="entry name" value="HAMP"/>
    <property type="match status" value="1"/>
</dbReference>
<dbReference type="Gene3D" id="1.10.287.950">
    <property type="entry name" value="Methyl-accepting chemotaxis protein"/>
    <property type="match status" value="1"/>
</dbReference>
<keyword evidence="3" id="KW-0807">Transducer</keyword>
<dbReference type="InterPro" id="IPR035965">
    <property type="entry name" value="PAS-like_dom_sf"/>
</dbReference>
<keyword evidence="5" id="KW-0812">Transmembrane</keyword>
<dbReference type="SMART" id="SM00283">
    <property type="entry name" value="MA"/>
    <property type="match status" value="1"/>
</dbReference>
<keyword evidence="1" id="KW-0488">Methylation</keyword>
<dbReference type="PROSITE" id="PS50112">
    <property type="entry name" value="PAS"/>
    <property type="match status" value="1"/>
</dbReference>
<dbReference type="PROSITE" id="PS50111">
    <property type="entry name" value="CHEMOTAXIS_TRANSDUC_2"/>
    <property type="match status" value="1"/>
</dbReference>
<dbReference type="SMART" id="SM00086">
    <property type="entry name" value="PAC"/>
    <property type="match status" value="1"/>
</dbReference>
<dbReference type="EMBL" id="JAGETV010000015">
    <property type="protein sequence ID" value="MBO1927671.1"/>
    <property type="molecule type" value="Genomic_DNA"/>
</dbReference>
<keyword evidence="11" id="KW-1185">Reference proteome</keyword>
<comment type="similarity">
    <text evidence="2">Belongs to the methyl-accepting chemotaxis (MCP) protein family.</text>
</comment>
<dbReference type="InterPro" id="IPR003660">
    <property type="entry name" value="HAMP_dom"/>
</dbReference>
<comment type="caution">
    <text evidence="10">The sequence shown here is derived from an EMBL/GenBank/DDBJ whole genome shotgun (WGS) entry which is preliminary data.</text>
</comment>
<accession>A0ABS3Q5P3</accession>
<evidence type="ECO:0000256" key="2">
    <source>
        <dbReference type="ARBA" id="ARBA00029447"/>
    </source>
</evidence>
<dbReference type="InterPro" id="IPR004089">
    <property type="entry name" value="MCPsignal_dom"/>
</dbReference>
<dbReference type="InterPro" id="IPR013655">
    <property type="entry name" value="PAS_fold_3"/>
</dbReference>
<feature type="coiled-coil region" evidence="4">
    <location>
        <begin position="490"/>
        <end position="524"/>
    </location>
</feature>
<dbReference type="InterPro" id="IPR051310">
    <property type="entry name" value="MCP_chemotaxis"/>
</dbReference>
<dbReference type="PANTHER" id="PTHR43531">
    <property type="entry name" value="PROTEIN ICFG"/>
    <property type="match status" value="1"/>
</dbReference>
<feature type="domain" description="T-SNARE coiled-coil homology" evidence="8">
    <location>
        <begin position="627"/>
        <end position="689"/>
    </location>
</feature>
<feature type="domain" description="PAS" evidence="7">
    <location>
        <begin position="23"/>
        <end position="58"/>
    </location>
</feature>
<evidence type="ECO:0000256" key="1">
    <source>
        <dbReference type="ARBA" id="ARBA00022481"/>
    </source>
</evidence>
<proteinExistence type="inferred from homology"/>
<dbReference type="CDD" id="cd11386">
    <property type="entry name" value="MCP_signal"/>
    <property type="match status" value="1"/>
</dbReference>
<evidence type="ECO:0000256" key="4">
    <source>
        <dbReference type="SAM" id="Coils"/>
    </source>
</evidence>
<organism evidence="10 11">
    <name type="scientific">Thiomicrorhabdus marina</name>
    <dbReference type="NCBI Taxonomy" id="2818442"/>
    <lineage>
        <taxon>Bacteria</taxon>
        <taxon>Pseudomonadati</taxon>
        <taxon>Pseudomonadota</taxon>
        <taxon>Gammaproteobacteria</taxon>
        <taxon>Thiotrichales</taxon>
        <taxon>Piscirickettsiaceae</taxon>
        <taxon>Thiomicrorhabdus</taxon>
    </lineage>
</organism>
<dbReference type="Pfam" id="PF13188">
    <property type="entry name" value="PAS_8"/>
    <property type="match status" value="1"/>
</dbReference>
<evidence type="ECO:0000313" key="11">
    <source>
        <dbReference type="Proteomes" id="UP000664835"/>
    </source>
</evidence>
<feature type="domain" description="Methyl-accepting transducer" evidence="6">
    <location>
        <begin position="468"/>
        <end position="697"/>
    </location>
</feature>
<evidence type="ECO:0000259" key="8">
    <source>
        <dbReference type="PROSITE" id="PS50192"/>
    </source>
</evidence>
<dbReference type="Pfam" id="PF00672">
    <property type="entry name" value="HAMP"/>
    <property type="match status" value="1"/>
</dbReference>
<feature type="transmembrane region" description="Helical" evidence="5">
    <location>
        <begin position="176"/>
        <end position="196"/>
    </location>
</feature>
<dbReference type="Proteomes" id="UP000664835">
    <property type="component" value="Unassembled WGS sequence"/>
</dbReference>
<dbReference type="SUPFAM" id="SSF58104">
    <property type="entry name" value="Methyl-accepting chemotaxis protein (MCP) signaling domain"/>
    <property type="match status" value="1"/>
</dbReference>
<dbReference type="InterPro" id="IPR000727">
    <property type="entry name" value="T_SNARE_dom"/>
</dbReference>
<feature type="transmembrane region" description="Helical" evidence="5">
    <location>
        <begin position="150"/>
        <end position="170"/>
    </location>
</feature>
<evidence type="ECO:0000259" key="6">
    <source>
        <dbReference type="PROSITE" id="PS50111"/>
    </source>
</evidence>
<evidence type="ECO:0000313" key="10">
    <source>
        <dbReference type="EMBL" id="MBO1927671.1"/>
    </source>
</evidence>
<dbReference type="Gene3D" id="3.30.450.20">
    <property type="entry name" value="PAS domain"/>
    <property type="match status" value="2"/>
</dbReference>